<dbReference type="InterPro" id="IPR004692">
    <property type="entry name" value="SecG"/>
</dbReference>
<dbReference type="PANTHER" id="PTHR34182">
    <property type="entry name" value="PROTEIN-EXPORT MEMBRANE PROTEIN SECG"/>
    <property type="match status" value="1"/>
</dbReference>
<accession>I5C8B0</accession>
<keyword evidence="9 10" id="KW-0472">Membrane</keyword>
<dbReference type="PANTHER" id="PTHR34182:SF1">
    <property type="entry name" value="PROTEIN-EXPORT MEMBRANE PROTEIN SECG"/>
    <property type="match status" value="1"/>
</dbReference>
<evidence type="ECO:0000256" key="11">
    <source>
        <dbReference type="SAM" id="MobiDB-lite"/>
    </source>
</evidence>
<proteinExistence type="inferred from homology"/>
<evidence type="ECO:0000256" key="2">
    <source>
        <dbReference type="ARBA" id="ARBA00008445"/>
    </source>
</evidence>
<evidence type="ECO:0000256" key="1">
    <source>
        <dbReference type="ARBA" id="ARBA00004651"/>
    </source>
</evidence>
<keyword evidence="8 10" id="KW-0811">Translocation</keyword>
<keyword evidence="13" id="KW-1185">Reference proteome</keyword>
<organism evidence="12 13">
    <name type="scientific">Nitritalea halalkaliphila LW7</name>
    <dbReference type="NCBI Taxonomy" id="1189621"/>
    <lineage>
        <taxon>Bacteria</taxon>
        <taxon>Pseudomonadati</taxon>
        <taxon>Bacteroidota</taxon>
        <taxon>Cytophagia</taxon>
        <taxon>Cytophagales</taxon>
        <taxon>Cyclobacteriaceae</taxon>
        <taxon>Nitritalea</taxon>
    </lineage>
</organism>
<keyword evidence="7 10" id="KW-1133">Transmembrane helix</keyword>
<dbReference type="PRINTS" id="PR01651">
    <property type="entry name" value="SECGEXPORT"/>
</dbReference>
<evidence type="ECO:0000256" key="4">
    <source>
        <dbReference type="ARBA" id="ARBA00022475"/>
    </source>
</evidence>
<dbReference type="Pfam" id="PF03840">
    <property type="entry name" value="SecG"/>
    <property type="match status" value="1"/>
</dbReference>
<dbReference type="GO" id="GO:0043952">
    <property type="term" value="P:protein transport by the Sec complex"/>
    <property type="evidence" value="ECO:0007669"/>
    <property type="project" value="TreeGrafter"/>
</dbReference>
<name>I5C8B0_9BACT</name>
<comment type="caution">
    <text evidence="10">Lacks conserved residue(s) required for the propagation of feature annotation.</text>
</comment>
<dbReference type="RefSeq" id="WP_009053705.1">
    <property type="nucleotide sequence ID" value="NZ_AJYA01000009.1"/>
</dbReference>
<evidence type="ECO:0000256" key="3">
    <source>
        <dbReference type="ARBA" id="ARBA00022448"/>
    </source>
</evidence>
<evidence type="ECO:0000256" key="6">
    <source>
        <dbReference type="ARBA" id="ARBA00022927"/>
    </source>
</evidence>
<evidence type="ECO:0000256" key="5">
    <source>
        <dbReference type="ARBA" id="ARBA00022692"/>
    </source>
</evidence>
<keyword evidence="3 10" id="KW-0813">Transport</keyword>
<dbReference type="GO" id="GO:0009306">
    <property type="term" value="P:protein secretion"/>
    <property type="evidence" value="ECO:0007669"/>
    <property type="project" value="UniProtKB-UniRule"/>
</dbReference>
<dbReference type="NCBIfam" id="TIGR00810">
    <property type="entry name" value="secG"/>
    <property type="match status" value="1"/>
</dbReference>
<feature type="transmembrane region" description="Helical" evidence="10">
    <location>
        <begin position="55"/>
        <end position="73"/>
    </location>
</feature>
<dbReference type="PATRIC" id="fig|1189621.3.peg.945"/>
<keyword evidence="6 10" id="KW-0653">Protein transport</keyword>
<evidence type="ECO:0000256" key="8">
    <source>
        <dbReference type="ARBA" id="ARBA00023010"/>
    </source>
</evidence>
<dbReference type="EMBL" id="AJYA01000009">
    <property type="protein sequence ID" value="EIM78062.1"/>
    <property type="molecule type" value="Genomic_DNA"/>
</dbReference>
<dbReference type="GO" id="GO:0005886">
    <property type="term" value="C:plasma membrane"/>
    <property type="evidence" value="ECO:0007669"/>
    <property type="project" value="UniProtKB-SubCell"/>
</dbReference>
<evidence type="ECO:0000313" key="13">
    <source>
        <dbReference type="Proteomes" id="UP000005551"/>
    </source>
</evidence>
<evidence type="ECO:0000313" key="12">
    <source>
        <dbReference type="EMBL" id="EIM78062.1"/>
    </source>
</evidence>
<evidence type="ECO:0000256" key="7">
    <source>
        <dbReference type="ARBA" id="ARBA00022989"/>
    </source>
</evidence>
<comment type="similarity">
    <text evidence="2 10">Belongs to the SecG family.</text>
</comment>
<dbReference type="GO" id="GO:0065002">
    <property type="term" value="P:intracellular protein transmembrane transport"/>
    <property type="evidence" value="ECO:0007669"/>
    <property type="project" value="TreeGrafter"/>
</dbReference>
<evidence type="ECO:0000256" key="10">
    <source>
        <dbReference type="RuleBase" id="RU365087"/>
    </source>
</evidence>
<comment type="function">
    <text evidence="10">Involved in protein export. Participates in an early event of protein translocation.</text>
</comment>
<dbReference type="AlphaFoldDB" id="I5C8B0"/>
<dbReference type="Proteomes" id="UP000005551">
    <property type="component" value="Unassembled WGS sequence"/>
</dbReference>
<protein>
    <recommendedName>
        <fullName evidence="10">Protein-export membrane protein SecG</fullName>
    </recommendedName>
</protein>
<dbReference type="STRING" id="1189621.A3SI_04557"/>
<keyword evidence="5 10" id="KW-0812">Transmembrane</keyword>
<comment type="subcellular location">
    <subcellularLocation>
        <location evidence="1 10">Cell membrane</location>
        <topology evidence="1 10">Multi-pass membrane protein</topology>
    </subcellularLocation>
</comment>
<keyword evidence="4 10" id="KW-1003">Cell membrane</keyword>
<feature type="region of interest" description="Disordered" evidence="11">
    <location>
        <begin position="97"/>
        <end position="138"/>
    </location>
</feature>
<sequence length="138" mass="14260">MFTVLITVIIVLAVLLILVILGQNSKGGVGAAFGGSASQIMGVTKTGNILEKSTWVLAIAILVLSLASSAFYTSSTGGDSFSSPNIENARQQQLLTPSFGDDEGGLLPSEGTLEEGGESLQNIEISPAEQESGEEDEN</sequence>
<dbReference type="GO" id="GO:0015450">
    <property type="term" value="F:protein-transporting ATPase activity"/>
    <property type="evidence" value="ECO:0007669"/>
    <property type="project" value="UniProtKB-UniRule"/>
</dbReference>
<reference evidence="12 13" key="1">
    <citation type="submission" date="2012-05" db="EMBL/GenBank/DDBJ databases">
        <title>Genome sequence of Nitritalea halalkaliphila LW7.</title>
        <authorList>
            <person name="Jangir P.K."/>
            <person name="Singh A."/>
            <person name="Shivaji S."/>
            <person name="Sharma R."/>
        </authorList>
    </citation>
    <scope>NUCLEOTIDE SEQUENCE [LARGE SCALE GENOMIC DNA]</scope>
    <source>
        <strain evidence="12 13">LW7</strain>
    </source>
</reference>
<evidence type="ECO:0000256" key="9">
    <source>
        <dbReference type="ARBA" id="ARBA00023136"/>
    </source>
</evidence>
<gene>
    <name evidence="12" type="primary">secG</name>
    <name evidence="12" type="ORF">A3SI_04557</name>
</gene>
<dbReference type="OrthoDB" id="1122493at2"/>
<comment type="caution">
    <text evidence="12">The sequence shown here is derived from an EMBL/GenBank/DDBJ whole genome shotgun (WGS) entry which is preliminary data.</text>
</comment>